<dbReference type="OrthoDB" id="7522752at2"/>
<dbReference type="Proteomes" id="UP000002745">
    <property type="component" value="Chromosome"/>
</dbReference>
<evidence type="ECO:0000256" key="1">
    <source>
        <dbReference type="SAM" id="Phobius"/>
    </source>
</evidence>
<keyword evidence="1" id="KW-0472">Membrane</keyword>
<evidence type="ECO:0000259" key="2">
    <source>
        <dbReference type="Pfam" id="PF13400"/>
    </source>
</evidence>
<organism evidence="3 4">
    <name type="scientific">Hirschia baltica (strain ATCC 49814 / DSM 5838 / IFAM 1418)</name>
    <dbReference type="NCBI Taxonomy" id="582402"/>
    <lineage>
        <taxon>Bacteria</taxon>
        <taxon>Pseudomonadati</taxon>
        <taxon>Pseudomonadota</taxon>
        <taxon>Alphaproteobacteria</taxon>
        <taxon>Hyphomonadales</taxon>
        <taxon>Hyphomonadaceae</taxon>
        <taxon>Hirschia</taxon>
    </lineage>
</organism>
<proteinExistence type="predicted"/>
<dbReference type="InterPro" id="IPR028087">
    <property type="entry name" value="Tad_N"/>
</dbReference>
<dbReference type="InterPro" id="IPR036465">
    <property type="entry name" value="vWFA_dom_sf"/>
</dbReference>
<dbReference type="STRING" id="582402.Hbal_0241"/>
<keyword evidence="4" id="KW-1185">Reference proteome</keyword>
<sequence>MRSIQKTLKQFLNATNAGVAPMFALFLTVILFIIGFTIDFRRMDSAKMHLQAATDSAVLAAARAYLTSSVQVKETKRQEDSQKIASDYLTANLLSSSNNFENNQIQLVFKEDGEIVGNASTKIKLIFGGLFGKSDVVLPALAAATVGDSRKLEIVLVLDTSGSMSSQNRMKQLRTASINFVNSVFDNAVYERTVQVGVVPWNATVNINMDRPGTWDASPGPAIHNSNYGNGTNQVTSFQDFTENLYPPGFSDFGSYSDSDIDDDFGSSGWLGCITATKDERKISSSGNVTPLTDVPPSKMKWPARKVAGWDPNSDCPSPMLAMSQSRPQIIKKLNQLNPSGNTHADIGLMWGYRMFSQQANWNNFFGYNSDTKPDSFHSTKSRKIMIMLTDGENTATNSEGYSYYGWCTYTNHYNKWGRYTGSTKDCEVPKGINKDEISNNDLNSLMLDACEVIRSKDVELFTIALDLHSYYDSTAIALLRECAGSDSHAYNIKGNELDETFQELASKALRLSK</sequence>
<feature type="domain" description="Putative Flp pilus-assembly TadG-like N-terminal" evidence="2">
    <location>
        <begin position="19"/>
        <end position="64"/>
    </location>
</feature>
<gene>
    <name evidence="3" type="ordered locus">Hbal_0241</name>
</gene>
<accession>C6XLN7</accession>
<evidence type="ECO:0000313" key="3">
    <source>
        <dbReference type="EMBL" id="ACT57943.1"/>
    </source>
</evidence>
<dbReference type="RefSeq" id="WP_012778101.1">
    <property type="nucleotide sequence ID" value="NC_012982.1"/>
</dbReference>
<dbReference type="KEGG" id="hba:Hbal_0241"/>
<protein>
    <recommendedName>
        <fullName evidence="2">Putative Flp pilus-assembly TadG-like N-terminal domain-containing protein</fullName>
    </recommendedName>
</protein>
<dbReference type="HOGENOM" id="CLU_026005_1_0_5"/>
<dbReference type="Gene3D" id="3.40.50.410">
    <property type="entry name" value="von Willebrand factor, type A domain"/>
    <property type="match status" value="1"/>
</dbReference>
<evidence type="ECO:0000313" key="4">
    <source>
        <dbReference type="Proteomes" id="UP000002745"/>
    </source>
</evidence>
<dbReference type="AlphaFoldDB" id="C6XLN7"/>
<feature type="transmembrane region" description="Helical" evidence="1">
    <location>
        <begin position="20"/>
        <end position="38"/>
    </location>
</feature>
<dbReference type="EMBL" id="CP001678">
    <property type="protein sequence ID" value="ACT57943.1"/>
    <property type="molecule type" value="Genomic_DNA"/>
</dbReference>
<keyword evidence="1" id="KW-0812">Transmembrane</keyword>
<dbReference type="eggNOG" id="COG4961">
    <property type="taxonomic scope" value="Bacteria"/>
</dbReference>
<keyword evidence="1" id="KW-1133">Transmembrane helix</keyword>
<reference evidence="4" key="1">
    <citation type="journal article" date="2011" name="J. Bacteriol.">
        <title>Genome sequences of eight morphologically diverse alphaproteobacteria.</title>
        <authorList>
            <consortium name="US DOE Joint Genome Institute"/>
            <person name="Brown P.J."/>
            <person name="Kysela D.T."/>
            <person name="Buechlein A."/>
            <person name="Hemmerich C."/>
            <person name="Brun Y.V."/>
        </authorList>
    </citation>
    <scope>NUCLEOTIDE SEQUENCE [LARGE SCALE GENOMIC DNA]</scope>
    <source>
        <strain evidence="4">ATCC 49814 / DSM 5838 / IFAM 1418</strain>
    </source>
</reference>
<dbReference type="SUPFAM" id="SSF53300">
    <property type="entry name" value="vWA-like"/>
    <property type="match status" value="1"/>
</dbReference>
<dbReference type="Pfam" id="PF13400">
    <property type="entry name" value="Tad"/>
    <property type="match status" value="1"/>
</dbReference>
<name>C6XLN7_HIRBI</name>